<reference evidence="2 3" key="2">
    <citation type="submission" date="2018-11" db="EMBL/GenBank/DDBJ databases">
        <authorList>
            <consortium name="Pathogen Informatics"/>
        </authorList>
    </citation>
    <scope>NUCLEOTIDE SEQUENCE [LARGE SCALE GENOMIC DNA]</scope>
    <source>
        <strain evidence="2 3">NST_G2</strain>
    </source>
</reference>
<evidence type="ECO:0000256" key="1">
    <source>
        <dbReference type="SAM" id="Coils"/>
    </source>
</evidence>
<accession>A0A183SFF1</accession>
<dbReference type="OrthoDB" id="6260408at2759"/>
<gene>
    <name evidence="2" type="ORF">SSLN_LOCUS2949</name>
</gene>
<proteinExistence type="predicted"/>
<reference evidence="4" key="1">
    <citation type="submission" date="2016-06" db="UniProtKB">
        <authorList>
            <consortium name="WormBaseParasite"/>
        </authorList>
    </citation>
    <scope>IDENTIFICATION</scope>
</reference>
<evidence type="ECO:0000313" key="2">
    <source>
        <dbReference type="EMBL" id="VDL89334.1"/>
    </source>
</evidence>
<evidence type="ECO:0000313" key="3">
    <source>
        <dbReference type="Proteomes" id="UP000275846"/>
    </source>
</evidence>
<name>A0A183SFF1_SCHSO</name>
<feature type="coiled-coil region" evidence="1">
    <location>
        <begin position="2"/>
        <end position="29"/>
    </location>
</feature>
<evidence type="ECO:0000313" key="4">
    <source>
        <dbReference type="WBParaSite" id="SSLN_0000304901-mRNA-1"/>
    </source>
</evidence>
<organism evidence="4">
    <name type="scientific">Schistocephalus solidus</name>
    <name type="common">Tapeworm</name>
    <dbReference type="NCBI Taxonomy" id="70667"/>
    <lineage>
        <taxon>Eukaryota</taxon>
        <taxon>Metazoa</taxon>
        <taxon>Spiralia</taxon>
        <taxon>Lophotrochozoa</taxon>
        <taxon>Platyhelminthes</taxon>
        <taxon>Cestoda</taxon>
        <taxon>Eucestoda</taxon>
        <taxon>Diphyllobothriidea</taxon>
        <taxon>Diphyllobothriidae</taxon>
        <taxon>Schistocephalus</taxon>
    </lineage>
</organism>
<keyword evidence="1" id="KW-0175">Coiled coil</keyword>
<dbReference type="WBParaSite" id="SSLN_0000304901-mRNA-1">
    <property type="protein sequence ID" value="SSLN_0000304901-mRNA-1"/>
    <property type="gene ID" value="SSLN_0000304901"/>
</dbReference>
<sequence length="110" mass="12942">MATAAQSLAHKTEQEIQQLREESVDHLHQADLISKERWRLEEAVAEKDRQITSLKRDLTVLVGEIEFLQGQLVRHLPEEDRFVSERMFSGNYEAVEILSRFKYSKTNWDI</sequence>
<dbReference type="Proteomes" id="UP000275846">
    <property type="component" value="Unassembled WGS sequence"/>
</dbReference>
<keyword evidence="3" id="KW-1185">Reference proteome</keyword>
<dbReference type="AlphaFoldDB" id="A0A183SFF1"/>
<dbReference type="EMBL" id="UYSU01032386">
    <property type="protein sequence ID" value="VDL89334.1"/>
    <property type="molecule type" value="Genomic_DNA"/>
</dbReference>
<protein>
    <submittedName>
        <fullName evidence="4">Pericentrin-like</fullName>
    </submittedName>
</protein>